<feature type="transmembrane region" description="Helical" evidence="7">
    <location>
        <begin position="36"/>
        <end position="54"/>
    </location>
</feature>
<evidence type="ECO:0000313" key="10">
    <source>
        <dbReference type="Proteomes" id="UP000199004"/>
    </source>
</evidence>
<evidence type="ECO:0000256" key="3">
    <source>
        <dbReference type="ARBA" id="ARBA00022692"/>
    </source>
</evidence>
<evidence type="ECO:0000313" key="9">
    <source>
        <dbReference type="EMBL" id="SDN83569.1"/>
    </source>
</evidence>
<dbReference type="InterPro" id="IPR037185">
    <property type="entry name" value="EmrE-like"/>
</dbReference>
<feature type="transmembrane region" description="Helical" evidence="7">
    <location>
        <begin position="119"/>
        <end position="138"/>
    </location>
</feature>
<feature type="compositionally biased region" description="Low complexity" evidence="6">
    <location>
        <begin position="301"/>
        <end position="324"/>
    </location>
</feature>
<accession>A0A1H0EMN9</accession>
<feature type="region of interest" description="Disordered" evidence="6">
    <location>
        <begin position="285"/>
        <end position="324"/>
    </location>
</feature>
<dbReference type="InterPro" id="IPR000620">
    <property type="entry name" value="EamA_dom"/>
</dbReference>
<feature type="transmembrane region" description="Helical" evidence="7">
    <location>
        <begin position="66"/>
        <end position="86"/>
    </location>
</feature>
<feature type="transmembrane region" description="Helical" evidence="7">
    <location>
        <begin position="176"/>
        <end position="195"/>
    </location>
</feature>
<dbReference type="STRING" id="1005944.SAMN05192576_2907"/>
<evidence type="ECO:0000256" key="1">
    <source>
        <dbReference type="ARBA" id="ARBA00004141"/>
    </source>
</evidence>
<evidence type="ECO:0000256" key="6">
    <source>
        <dbReference type="SAM" id="MobiDB-lite"/>
    </source>
</evidence>
<dbReference type="EMBL" id="FNIC01000004">
    <property type="protein sequence ID" value="SDN83569.1"/>
    <property type="molecule type" value="Genomic_DNA"/>
</dbReference>
<comment type="similarity">
    <text evidence="2">Belongs to the EamA transporter family.</text>
</comment>
<dbReference type="PANTHER" id="PTHR32322">
    <property type="entry name" value="INNER MEMBRANE TRANSPORTER"/>
    <property type="match status" value="1"/>
</dbReference>
<evidence type="ECO:0000256" key="2">
    <source>
        <dbReference type="ARBA" id="ARBA00007362"/>
    </source>
</evidence>
<dbReference type="GO" id="GO:0016020">
    <property type="term" value="C:membrane"/>
    <property type="evidence" value="ECO:0007669"/>
    <property type="project" value="UniProtKB-SubCell"/>
</dbReference>
<dbReference type="InterPro" id="IPR050638">
    <property type="entry name" value="AA-Vitamin_Transporters"/>
</dbReference>
<proteinExistence type="inferred from homology"/>
<sequence length="324" mass="33556">METISRRALLITAVAPVAWGTTYLVTAELLPPDRPLFSSVVRALPAGLLILAFRRRLPRGDWWWRATLLGLCNIGLFFPLLFLAAYELPGGLASTLQATSPLAVMALAWLVIRERAGAVRVGAALVGLVGVALLLARAPGEVSVLGLVAAFASVLVSALGFVLVKRWPAPVDMRTLVSWQLVVGGLALVPVALVVEGAPPAIDVDAATGFVWLAGVGTVLAYVCWFHGLAMLPAGAVSLVGLLNPVVGTSLGVLVAGELFGWTQALGMLLVLGGVVAGQAGARRRQGESGGCNRAPRLPRPSVSATSPSLPTPLRSSAPPATVR</sequence>
<dbReference type="Proteomes" id="UP000199004">
    <property type="component" value="Unassembled WGS sequence"/>
</dbReference>
<evidence type="ECO:0000256" key="7">
    <source>
        <dbReference type="SAM" id="Phobius"/>
    </source>
</evidence>
<evidence type="ECO:0000259" key="8">
    <source>
        <dbReference type="Pfam" id="PF00892"/>
    </source>
</evidence>
<name>A0A1H0EMN9_9ACTN</name>
<feature type="transmembrane region" description="Helical" evidence="7">
    <location>
        <begin position="207"/>
        <end position="225"/>
    </location>
</feature>
<protein>
    <submittedName>
        <fullName evidence="9">Probable blue pigment (Indigoidine) exporter</fullName>
    </submittedName>
</protein>
<feature type="transmembrane region" description="Helical" evidence="7">
    <location>
        <begin position="259"/>
        <end position="278"/>
    </location>
</feature>
<keyword evidence="5 7" id="KW-0472">Membrane</keyword>
<evidence type="ECO:0000256" key="4">
    <source>
        <dbReference type="ARBA" id="ARBA00022989"/>
    </source>
</evidence>
<dbReference type="PANTHER" id="PTHR32322:SF2">
    <property type="entry name" value="EAMA DOMAIN-CONTAINING PROTEIN"/>
    <property type="match status" value="1"/>
</dbReference>
<organism evidence="9 10">
    <name type="scientific">Nocardioides szechwanensis</name>
    <dbReference type="NCBI Taxonomy" id="1005944"/>
    <lineage>
        <taxon>Bacteria</taxon>
        <taxon>Bacillati</taxon>
        <taxon>Actinomycetota</taxon>
        <taxon>Actinomycetes</taxon>
        <taxon>Propionibacteriales</taxon>
        <taxon>Nocardioidaceae</taxon>
        <taxon>Nocardioides</taxon>
    </lineage>
</organism>
<feature type="transmembrane region" description="Helical" evidence="7">
    <location>
        <begin position="232"/>
        <end position="253"/>
    </location>
</feature>
<dbReference type="Pfam" id="PF00892">
    <property type="entry name" value="EamA"/>
    <property type="match status" value="2"/>
</dbReference>
<feature type="transmembrane region" description="Helical" evidence="7">
    <location>
        <begin position="144"/>
        <end position="164"/>
    </location>
</feature>
<comment type="subcellular location">
    <subcellularLocation>
        <location evidence="1">Membrane</location>
        <topology evidence="1">Multi-pass membrane protein</topology>
    </subcellularLocation>
</comment>
<keyword evidence="3 7" id="KW-0812">Transmembrane</keyword>
<keyword evidence="4 7" id="KW-1133">Transmembrane helix</keyword>
<keyword evidence="10" id="KW-1185">Reference proteome</keyword>
<dbReference type="RefSeq" id="WP_245715279.1">
    <property type="nucleotide sequence ID" value="NZ_BKAE01000010.1"/>
</dbReference>
<gene>
    <name evidence="9" type="ORF">SAMN05192576_2907</name>
</gene>
<dbReference type="AlphaFoldDB" id="A0A1H0EMN9"/>
<feature type="domain" description="EamA" evidence="8">
    <location>
        <begin position="145"/>
        <end position="276"/>
    </location>
</feature>
<reference evidence="9 10" key="1">
    <citation type="submission" date="2016-10" db="EMBL/GenBank/DDBJ databases">
        <authorList>
            <person name="de Groot N.N."/>
        </authorList>
    </citation>
    <scope>NUCLEOTIDE SEQUENCE [LARGE SCALE GENOMIC DNA]</scope>
    <source>
        <strain evidence="9 10">CGMCC 1.11147</strain>
    </source>
</reference>
<dbReference type="SUPFAM" id="SSF103481">
    <property type="entry name" value="Multidrug resistance efflux transporter EmrE"/>
    <property type="match status" value="2"/>
</dbReference>
<feature type="domain" description="EamA" evidence="8">
    <location>
        <begin position="8"/>
        <end position="135"/>
    </location>
</feature>
<evidence type="ECO:0000256" key="5">
    <source>
        <dbReference type="ARBA" id="ARBA00023136"/>
    </source>
</evidence>
<feature type="transmembrane region" description="Helical" evidence="7">
    <location>
        <begin position="92"/>
        <end position="112"/>
    </location>
</feature>